<sequence length="390" mass="44351">MKKPNTRRSFIKKSALASVAIPILGSSVLNCKSDAQTKSNDLNKTSKKLNILILGGTSYLGPHQIAYALSRGHSVSTFTRGKTKPRIHAELFDKVEQLIGDREDNLKALENRKWDVVIDNSGRKVEWTKATAELLKDNVDLYMYTSSTGVYYPYLNGNLTPETEVALIMPEGLDEYEKYEMEYGVMKANSELAAIKAFGKERTVVVRPTYMLGPGDRTDRFVHWPVRLSKGGEHLIPGKSEDLVQYIDVRDIAEWFIRLAENNQHGTYNGVGPKSEQTMQEFIKEAANAFDVESSFVMIDDYEFLKASDMYYSIPWILPDKEHYGSARVSNEKSIAAGLTFRPISTIVKDTLSWWNSDKVDSERKTNFNTNLEAMLKKEEEMIAQWKERN</sequence>
<feature type="domain" description="NAD-dependent epimerase/dehydratase" evidence="1">
    <location>
        <begin position="51"/>
        <end position="268"/>
    </location>
</feature>
<dbReference type="Proteomes" id="UP000447545">
    <property type="component" value="Unassembled WGS sequence"/>
</dbReference>
<accession>A0A7K1GE18</accession>
<gene>
    <name evidence="2" type="ORF">F1003_10135</name>
</gene>
<dbReference type="RefSeq" id="WP_155089312.1">
    <property type="nucleotide sequence ID" value="NZ_WJYA01000006.1"/>
</dbReference>
<dbReference type="PROSITE" id="PS51318">
    <property type="entry name" value="TAT"/>
    <property type="match status" value="1"/>
</dbReference>
<dbReference type="EMBL" id="WJYA01000006">
    <property type="protein sequence ID" value="MTE27285.1"/>
    <property type="molecule type" value="Genomic_DNA"/>
</dbReference>
<organism evidence="2 3">
    <name type="scientific">Winogradskyella ouciana</name>
    <dbReference type="NCBI Taxonomy" id="2608631"/>
    <lineage>
        <taxon>Bacteria</taxon>
        <taxon>Pseudomonadati</taxon>
        <taxon>Bacteroidota</taxon>
        <taxon>Flavobacteriia</taxon>
        <taxon>Flavobacteriales</taxon>
        <taxon>Flavobacteriaceae</taxon>
        <taxon>Winogradskyella</taxon>
    </lineage>
</organism>
<dbReference type="InterPro" id="IPR036291">
    <property type="entry name" value="NAD(P)-bd_dom_sf"/>
</dbReference>
<dbReference type="InterPro" id="IPR006311">
    <property type="entry name" value="TAT_signal"/>
</dbReference>
<comment type="caution">
    <text evidence="2">The sequence shown here is derived from an EMBL/GenBank/DDBJ whole genome shotgun (WGS) entry which is preliminary data.</text>
</comment>
<dbReference type="Pfam" id="PF01370">
    <property type="entry name" value="Epimerase"/>
    <property type="match status" value="1"/>
</dbReference>
<name>A0A7K1GE18_9FLAO</name>
<proteinExistence type="predicted"/>
<dbReference type="PANTHER" id="PTHR43245:SF13">
    <property type="entry name" value="UDP-D-APIOSE_UDP-D-XYLOSE SYNTHASE 2"/>
    <property type="match status" value="1"/>
</dbReference>
<keyword evidence="3" id="KW-1185">Reference proteome</keyword>
<evidence type="ECO:0000313" key="3">
    <source>
        <dbReference type="Proteomes" id="UP000447545"/>
    </source>
</evidence>
<dbReference type="PANTHER" id="PTHR43245">
    <property type="entry name" value="BIFUNCTIONAL POLYMYXIN RESISTANCE PROTEIN ARNA"/>
    <property type="match status" value="1"/>
</dbReference>
<reference evidence="2 3" key="1">
    <citation type="submission" date="2019-11" db="EMBL/GenBank/DDBJ databases">
        <title>Winogradskyella ouciana sp. nov., isolated from the hadal seawater of the Mariana Trench.</title>
        <authorList>
            <person name="Liu R."/>
        </authorList>
    </citation>
    <scope>NUCLEOTIDE SEQUENCE [LARGE SCALE GENOMIC DNA]</scope>
    <source>
        <strain evidence="2 3">ZXX205</strain>
    </source>
</reference>
<dbReference type="InterPro" id="IPR001509">
    <property type="entry name" value="Epimerase_deHydtase"/>
</dbReference>
<dbReference type="AlphaFoldDB" id="A0A7K1GE18"/>
<dbReference type="InterPro" id="IPR050177">
    <property type="entry name" value="Lipid_A_modif_metabolic_enz"/>
</dbReference>
<protein>
    <submittedName>
        <fullName evidence="2">NAD-dependent epimerase/dehydratase family protein</fullName>
    </submittedName>
</protein>
<evidence type="ECO:0000313" key="2">
    <source>
        <dbReference type="EMBL" id="MTE27285.1"/>
    </source>
</evidence>
<dbReference type="Gene3D" id="3.40.50.720">
    <property type="entry name" value="NAD(P)-binding Rossmann-like Domain"/>
    <property type="match status" value="1"/>
</dbReference>
<dbReference type="SUPFAM" id="SSF51735">
    <property type="entry name" value="NAD(P)-binding Rossmann-fold domains"/>
    <property type="match status" value="1"/>
</dbReference>
<evidence type="ECO:0000259" key="1">
    <source>
        <dbReference type="Pfam" id="PF01370"/>
    </source>
</evidence>